<evidence type="ECO:0000313" key="2">
    <source>
        <dbReference type="Proteomes" id="UP001277761"/>
    </source>
</evidence>
<evidence type="ECO:0008006" key="3">
    <source>
        <dbReference type="Google" id="ProtNLM"/>
    </source>
</evidence>
<name>A0ABU4VQB3_9ACTN</name>
<comment type="caution">
    <text evidence="1">The sequence shown here is derived from an EMBL/GenBank/DDBJ whole genome shotgun (WGS) entry which is preliminary data.</text>
</comment>
<dbReference type="Proteomes" id="UP001277761">
    <property type="component" value="Unassembled WGS sequence"/>
</dbReference>
<dbReference type="EMBL" id="JAXAVX010000009">
    <property type="protein sequence ID" value="MDX8152960.1"/>
    <property type="molecule type" value="Genomic_DNA"/>
</dbReference>
<proteinExistence type="predicted"/>
<organism evidence="1 2">
    <name type="scientific">Patulibacter brassicae</name>
    <dbReference type="NCBI Taxonomy" id="1705717"/>
    <lineage>
        <taxon>Bacteria</taxon>
        <taxon>Bacillati</taxon>
        <taxon>Actinomycetota</taxon>
        <taxon>Thermoleophilia</taxon>
        <taxon>Solirubrobacterales</taxon>
        <taxon>Patulibacteraceae</taxon>
        <taxon>Patulibacter</taxon>
    </lineage>
</organism>
<dbReference type="RefSeq" id="WP_319955111.1">
    <property type="nucleotide sequence ID" value="NZ_JAXAVX010000009.1"/>
</dbReference>
<protein>
    <recommendedName>
        <fullName evidence="3">DUF4235 domain-containing protein</fullName>
    </recommendedName>
</protein>
<reference evidence="1 2" key="1">
    <citation type="submission" date="2023-11" db="EMBL/GenBank/DDBJ databases">
        <authorList>
            <person name="Xu M."/>
            <person name="Jiang T."/>
        </authorList>
    </citation>
    <scope>NUCLEOTIDE SEQUENCE [LARGE SCALE GENOMIC DNA]</scope>
    <source>
        <strain evidence="1 2">SD</strain>
    </source>
</reference>
<keyword evidence="2" id="KW-1185">Reference proteome</keyword>
<sequence>MENELVKRLAWSGLVAGLGVVASIAAQRTAAVIWRRVFGEEPPE</sequence>
<gene>
    <name evidence="1" type="ORF">SK069_15280</name>
</gene>
<evidence type="ECO:0000313" key="1">
    <source>
        <dbReference type="EMBL" id="MDX8152960.1"/>
    </source>
</evidence>
<accession>A0ABU4VQB3</accession>